<comment type="caution">
    <text evidence="1">The sequence shown here is derived from an EMBL/GenBank/DDBJ whole genome shotgun (WGS) entry which is preliminary data.</text>
</comment>
<evidence type="ECO:0000313" key="1">
    <source>
        <dbReference type="EMBL" id="CAG9317109.1"/>
    </source>
</evidence>
<sequence>MSHENISYKNAIRIVNSKKNTEKITPIIPKSIWLASVLSNSSTKLKLKIEYFNTVRKINTIGIKLTVEIIFAIFLKNNTTTFGGFFSR</sequence>
<dbReference type="AlphaFoldDB" id="A0AAU9IVE8"/>
<protein>
    <submittedName>
        <fullName evidence="1">Uncharacterized protein</fullName>
    </submittedName>
</protein>
<name>A0AAU9IVE8_9CILI</name>
<dbReference type="Proteomes" id="UP001162131">
    <property type="component" value="Unassembled WGS sequence"/>
</dbReference>
<dbReference type="EMBL" id="CAJZBQ010000017">
    <property type="protein sequence ID" value="CAG9317109.1"/>
    <property type="molecule type" value="Genomic_DNA"/>
</dbReference>
<reference evidence="1" key="1">
    <citation type="submission" date="2021-09" db="EMBL/GenBank/DDBJ databases">
        <authorList>
            <consortium name="AG Swart"/>
            <person name="Singh M."/>
            <person name="Singh A."/>
            <person name="Seah K."/>
            <person name="Emmerich C."/>
        </authorList>
    </citation>
    <scope>NUCLEOTIDE SEQUENCE</scope>
    <source>
        <strain evidence="1">ATCC30299</strain>
    </source>
</reference>
<proteinExistence type="predicted"/>
<keyword evidence="2" id="KW-1185">Reference proteome</keyword>
<evidence type="ECO:0000313" key="2">
    <source>
        <dbReference type="Proteomes" id="UP001162131"/>
    </source>
</evidence>
<organism evidence="1 2">
    <name type="scientific">Blepharisma stoltei</name>
    <dbReference type="NCBI Taxonomy" id="1481888"/>
    <lineage>
        <taxon>Eukaryota</taxon>
        <taxon>Sar</taxon>
        <taxon>Alveolata</taxon>
        <taxon>Ciliophora</taxon>
        <taxon>Postciliodesmatophora</taxon>
        <taxon>Heterotrichea</taxon>
        <taxon>Heterotrichida</taxon>
        <taxon>Blepharismidae</taxon>
        <taxon>Blepharisma</taxon>
    </lineage>
</organism>
<gene>
    <name evidence="1" type="ORF">BSTOLATCC_MIC17730</name>
</gene>
<accession>A0AAU9IVE8</accession>